<dbReference type="AlphaFoldDB" id="A0AAN0NKX8"/>
<dbReference type="KEGG" id="yrh:AABB31_02645"/>
<accession>A0AAN0NKX8</accession>
<dbReference type="RefSeq" id="WP_342077169.1">
    <property type="nucleotide sequence ID" value="NZ_CP151767.2"/>
</dbReference>
<evidence type="ECO:0000313" key="2">
    <source>
        <dbReference type="EMBL" id="WZU67875.1"/>
    </source>
</evidence>
<dbReference type="EMBL" id="CP151767">
    <property type="protein sequence ID" value="WZU67875.1"/>
    <property type="molecule type" value="Genomic_DNA"/>
</dbReference>
<proteinExistence type="predicted"/>
<keyword evidence="3" id="KW-1185">Reference proteome</keyword>
<dbReference type="Pfam" id="PF00595">
    <property type="entry name" value="PDZ"/>
    <property type="match status" value="1"/>
</dbReference>
<name>A0AAN0NKX8_9RHOB</name>
<feature type="domain" description="PDZ" evidence="1">
    <location>
        <begin position="25"/>
        <end position="85"/>
    </location>
</feature>
<protein>
    <submittedName>
        <fullName evidence="2">PDZ domain-containing protein</fullName>
    </submittedName>
</protein>
<evidence type="ECO:0000313" key="3">
    <source>
        <dbReference type="Proteomes" id="UP001470809"/>
    </source>
</evidence>
<reference evidence="3" key="1">
    <citation type="submission" date="2024-04" db="EMBL/GenBank/DDBJ databases">
        <title>Phylogenomic analyses of a clade within the roseobacter group suggest taxonomic reassignments of species of the genera Aestuariivita, Citreicella, Loktanella, Nautella, Pelagibaca, Ruegeria, Thalassobius, Thiobacimonas and Tropicibacter, and the proposal o.</title>
        <authorList>
            <person name="Jeon C.O."/>
        </authorList>
    </citation>
    <scope>NUCLEOTIDE SEQUENCE [LARGE SCALE GENOMIC DNA]</scope>
    <source>
        <strain evidence="3">SS1-5</strain>
    </source>
</reference>
<dbReference type="InterPro" id="IPR001478">
    <property type="entry name" value="PDZ"/>
</dbReference>
<dbReference type="Proteomes" id="UP001470809">
    <property type="component" value="Chromosome"/>
</dbReference>
<dbReference type="Gene3D" id="2.30.42.10">
    <property type="match status" value="1"/>
</dbReference>
<dbReference type="SUPFAM" id="SSF50156">
    <property type="entry name" value="PDZ domain-like"/>
    <property type="match status" value="1"/>
</dbReference>
<organism evidence="2 3">
    <name type="scientific">Yoonia rhodophyticola</name>
    <dbReference type="NCBI Taxonomy" id="3137370"/>
    <lineage>
        <taxon>Bacteria</taxon>
        <taxon>Pseudomonadati</taxon>
        <taxon>Pseudomonadota</taxon>
        <taxon>Alphaproteobacteria</taxon>
        <taxon>Rhodobacterales</taxon>
        <taxon>Paracoccaceae</taxon>
        <taxon>Yoonia</taxon>
    </lineage>
</organism>
<reference evidence="2 3" key="2">
    <citation type="submission" date="2024-08" db="EMBL/GenBank/DDBJ databases">
        <title>Phylogenomic analyses of a clade within the roseobacter group suggest taxonomic reassignments of species of the genera Aestuariivita, Citreicella, Loktanella, Nautella, Pelagibaca, Ruegeria, Thalassobius, Thiobacimonas and Tropicibacter, and the proposal o.</title>
        <authorList>
            <person name="Jeon C.O."/>
        </authorList>
    </citation>
    <scope>NUCLEOTIDE SEQUENCE [LARGE SCALE GENOMIC DNA]</scope>
    <source>
        <strain evidence="2 3">SS1-5</strain>
    </source>
</reference>
<evidence type="ECO:0000259" key="1">
    <source>
        <dbReference type="Pfam" id="PF00595"/>
    </source>
</evidence>
<gene>
    <name evidence="2" type="ORF">AABB31_02645</name>
</gene>
<dbReference type="InterPro" id="IPR036034">
    <property type="entry name" value="PDZ_sf"/>
</dbReference>
<sequence>MLSDVPPGQETGVAVLAGMLLETHTDGDDSYLRVLFINPLSEAYRGGLRVGDRIVKAGPDDVSSLADLVAVIALSERVGLSSLTLRADRDGIGKRVSLSIR</sequence>